<dbReference type="GO" id="GO:0006508">
    <property type="term" value="P:proteolysis"/>
    <property type="evidence" value="ECO:0007669"/>
    <property type="project" value="UniProtKB-KW"/>
</dbReference>
<dbReference type="Pfam" id="PF12030">
    <property type="entry name" value="DUF3517"/>
    <property type="match status" value="1"/>
</dbReference>
<evidence type="ECO:0000256" key="8">
    <source>
        <dbReference type="ARBA" id="ARBA00022807"/>
    </source>
</evidence>
<dbReference type="Pfam" id="PF00443">
    <property type="entry name" value="UCH"/>
    <property type="match status" value="1"/>
</dbReference>
<keyword evidence="5" id="KW-0645">Protease</keyword>
<dbReference type="Proteomes" id="UP000009022">
    <property type="component" value="Unassembled WGS sequence"/>
</dbReference>
<dbReference type="InterPro" id="IPR028889">
    <property type="entry name" value="USP"/>
</dbReference>
<dbReference type="Gene3D" id="3.90.70.10">
    <property type="entry name" value="Cysteine proteinases"/>
    <property type="match status" value="1"/>
</dbReference>
<organism evidence="11 12">
    <name type="scientific">Trichoplax adhaerens</name>
    <name type="common">Trichoplax reptans</name>
    <dbReference type="NCBI Taxonomy" id="10228"/>
    <lineage>
        <taxon>Eukaryota</taxon>
        <taxon>Metazoa</taxon>
        <taxon>Placozoa</taxon>
        <taxon>Uniplacotomia</taxon>
        <taxon>Trichoplacea</taxon>
        <taxon>Trichoplacidae</taxon>
        <taxon>Trichoplax</taxon>
    </lineage>
</organism>
<dbReference type="InterPro" id="IPR050164">
    <property type="entry name" value="Peptidase_C19"/>
</dbReference>
<keyword evidence="8" id="KW-0788">Thiol protease</keyword>
<dbReference type="GO" id="GO:0005829">
    <property type="term" value="C:cytosol"/>
    <property type="evidence" value="ECO:0000318"/>
    <property type="project" value="GO_Central"/>
</dbReference>
<feature type="region of interest" description="Disordered" evidence="9">
    <location>
        <begin position="1"/>
        <end position="27"/>
    </location>
</feature>
<keyword evidence="6" id="KW-0833">Ubl conjugation pathway</keyword>
<keyword evidence="7" id="KW-0378">Hydrolase</keyword>
<dbReference type="GO" id="GO:0016579">
    <property type="term" value="P:protein deubiquitination"/>
    <property type="evidence" value="ECO:0007669"/>
    <property type="project" value="InterPro"/>
</dbReference>
<feature type="compositionally biased region" description="Low complexity" evidence="9">
    <location>
        <begin position="1"/>
        <end position="15"/>
    </location>
</feature>
<evidence type="ECO:0000256" key="1">
    <source>
        <dbReference type="ARBA" id="ARBA00000707"/>
    </source>
</evidence>
<feature type="domain" description="USP" evidence="10">
    <location>
        <begin position="1417"/>
        <end position="1798"/>
    </location>
</feature>
<accession>B3S5E7</accession>
<dbReference type="GO" id="GO:0004843">
    <property type="term" value="F:cysteine-type deubiquitinase activity"/>
    <property type="evidence" value="ECO:0000318"/>
    <property type="project" value="GO_Central"/>
</dbReference>
<dbReference type="PROSITE" id="PS50235">
    <property type="entry name" value="USP_3"/>
    <property type="match status" value="1"/>
</dbReference>
<dbReference type="KEGG" id="tad:TRIADDRAFT_59589"/>
<comment type="similarity">
    <text evidence="2">Belongs to the peptidase C19 family.</text>
</comment>
<proteinExistence type="inferred from homology"/>
<feature type="compositionally biased region" description="Low complexity" evidence="9">
    <location>
        <begin position="844"/>
        <end position="857"/>
    </location>
</feature>
<dbReference type="InParanoid" id="B3S5E7"/>
<dbReference type="InterPro" id="IPR056850">
    <property type="entry name" value="ARM_UBP34_24_USP9X_Y"/>
</dbReference>
<dbReference type="InterPro" id="IPR055176">
    <property type="entry name" value="UBP24/USP9X/USP9Y_UBL"/>
</dbReference>
<dbReference type="CTD" id="6756873"/>
<keyword evidence="12" id="KW-1185">Reference proteome</keyword>
<feature type="region of interest" description="Disordered" evidence="9">
    <location>
        <begin position="2329"/>
        <end position="2373"/>
    </location>
</feature>
<gene>
    <name evidence="11" type="ORF">TRIADDRAFT_59589</name>
</gene>
<dbReference type="PROSITE" id="PS00972">
    <property type="entry name" value="USP_1"/>
    <property type="match status" value="1"/>
</dbReference>
<evidence type="ECO:0000259" key="10">
    <source>
        <dbReference type="PROSITE" id="PS50235"/>
    </source>
</evidence>
<evidence type="ECO:0000256" key="6">
    <source>
        <dbReference type="ARBA" id="ARBA00022786"/>
    </source>
</evidence>
<dbReference type="HOGENOM" id="CLU_000331_1_0_1"/>
<feature type="compositionally biased region" description="Basic and acidic residues" evidence="9">
    <location>
        <begin position="2354"/>
        <end position="2366"/>
    </location>
</feature>
<reference evidence="11 12" key="1">
    <citation type="journal article" date="2008" name="Nature">
        <title>The Trichoplax genome and the nature of placozoans.</title>
        <authorList>
            <person name="Srivastava M."/>
            <person name="Begovic E."/>
            <person name="Chapman J."/>
            <person name="Putnam N.H."/>
            <person name="Hellsten U."/>
            <person name="Kawashima T."/>
            <person name="Kuo A."/>
            <person name="Mitros T."/>
            <person name="Salamov A."/>
            <person name="Carpenter M.L."/>
            <person name="Signorovitch A.Y."/>
            <person name="Moreno M.A."/>
            <person name="Kamm K."/>
            <person name="Grimwood J."/>
            <person name="Schmutz J."/>
            <person name="Shapiro H."/>
            <person name="Grigoriev I.V."/>
            <person name="Buss L.W."/>
            <person name="Schierwater B."/>
            <person name="Dellaporta S.L."/>
            <person name="Rokhsar D.S."/>
        </authorList>
    </citation>
    <scope>NUCLEOTIDE SEQUENCE [LARGE SCALE GENOMIC DNA]</scope>
    <source>
        <strain evidence="11 12">Grell-BS-1999</strain>
    </source>
</reference>
<dbReference type="OMA" id="YDYEREC"/>
<evidence type="ECO:0000256" key="9">
    <source>
        <dbReference type="SAM" id="MobiDB-lite"/>
    </source>
</evidence>
<keyword evidence="4" id="KW-0597">Phosphoprotein</keyword>
<feature type="region of interest" description="Disordered" evidence="9">
    <location>
        <begin position="843"/>
        <end position="863"/>
    </location>
</feature>
<dbReference type="InterPro" id="IPR001394">
    <property type="entry name" value="Peptidase_C19_UCH"/>
</dbReference>
<sequence>MSSSNTTISTIQSPSGEKQDNTETVDSDEMTKVEITFPIAELNKLEEMINKTRWVVPVLPGGELLVLLESSIKIGQQSDIFECTDEAHQYCQRFIKDGLVSSFTKILCDDARSIVKNIEKLVELCVVTFHQDILPLLDLLAVAMNPSSSGSRAEWTQSNCANHCVLDQAIRKLCRFLNGNYPSELHDAYCGEDHITKLLDKLSDDELKKESKSESKSDAISSIIRALKNLSVRVPGKEEVIRTVELFRLKIVLRLLQMSSFNGKMSALNEMNRLIMNVSYITHRNTGSSYPDDDWLTADRIAEWIQQNDVLNVVLRDNLHQPQYVEKLEKILRFAIKEKAVTFRDLDLIWAAQAGKHEAIVKNVHDLLAKLAWDFSAQQLDYLFDCFQKSWTNASNKQREKLIELIRRLAEDDKEGFMAQKVLELLWNLVHDRDVPIEIMDLALSAHIKILDYNCSPDRDVQKTNWIDKCVEELKESNWVIPAVKHIQEICQLFYEAPRDYSRSQPLSHLFYRHEVINQLQQKHKIVSVTAENLSIYMNKARAHFQAFRENSTSDVMPASHYSHSQQVDERLTFLRYCLRDGHLILQLPEAELIWFCLAEKGIHLSDREACFTWFSRILEDTTVMQPETCQKFFEKNILTFDPSLLTENGVRCFELFFRAVNGGTKINNETKPIYKHDQELIGVDYIWRVVLCSEEDVANKAIELLKETYITLNPDVQNSQVLADSEFIETCMKRLQVSCNNLRSFAMTESSSTESQDMIVREATRNVRVLKVIKDYFADCDDEFSGDRTILPHGRLRSCGNNRTDLYVNNEILNPADDNKLVCDMPIRDRSIIYAKVNQGINSVPSSPDSSSESSSGYPNGHYDGPNIDAEKCLPGVVFAGMENHVKFLFDLADVGAIFEATDGIVNGVYDLLQRLPSANFITKNVETVCKGIVEQYDEVHDGGMLKNQLGETVSLRSLYSLEVIYAMLMPAFLPQSESTENFQKSFIKSGGLSYIFSFLRQNISEQSCNRMIQRQLCHLCLKIGKFLLTVTGHAQVAIVADAVRENGNSSVTPAAHSAALVLQQALQTVPCPQSEFMLINIAAKMGKIMKEKATRYMPSIEDIRLFIKIAWTSAGGLLSCINISIDELQKAFRHGKTSTVTSCIDEGPVAMEALEVLGVSLALCPSILDTLSREKSWQLFIVDVLSVRICAAEQFLTIATKCSPGNRCLLHFLELFFSILTTAVEEFALFSGEYFLLSCRLLNYGHVTKVPVSKAENLLLNEISWLRNIKEKFKKNNVLGDIDQILLDGHLSVTKELLSFISGQKKSYIGCKYDNISFIEELMYQFLFPASKLLHDIGSKKDDINWKQVKRICHTPITTNAAMDLLVAFCVGSISNFHLVCNILSELFNYPEISNALDVWEYSPTVGCRPSNGYVGLKNGGATCYMNSVLQQVCKSVLNVQTSFEKEEVDAYDGSDKGGDIELNIDPYIREDRQRFQDSRKDMPIKEYNLCLLKQVQSIFAHLTESLLQYYIPRGFWKMFRLQGNPVNLREQQDAYEFFNSLVDTLDEALKDQGFPPFLSHVFGGTFADQKICKGCPHRYSRDESFTAISVDIRNHQNMVESLEQYVKGDLLEGVNAYYCERCDKKVDTVKRMCIKKLPKILAIQLKRFDYDWERDCAVKFNDYFEFPREFDMEPFTVAGLAKIEDESIEDIETDSEDSPVTQYRLVGMIVHSGQANGGHYYSYIIKRGEDGNGGQWFKFDDGDVTECRMDDDEELKSQCFGGEYMGEVYDQVVKRMSFRRQKRWWNSYILFYERKDIVDNDGNMHGFQQAVNIPKQIHGAVIRQNIYFLHEQMHYSYEYFQFIRKLIIANFQHLSRDNQPPDLEEFGVLSIEMASKFLFSIGFRTKKGIRGSYNDWYDAIALIFRHSRNARIWFARNVLFAHPQRFTEYLLECPVGEMRYTFAKIIVTLCHLTLIETPTSPLRLSSADNDDEETEYTHSISDNILKAVLSLINRDLPEHGRYYQQYFQLFLMYANFGMGQRIQLLRLGVADVFMNLSSDENTGSVLRYQSQDLSKLHAVTSILIRSCDISNKEKQCETMPGNYGENPYTELSPHDHKKWILPLPREVEMLLFIRKIYLKKILEEYPGNEETAKLIEFCSWENEHFSRLIVSKLLYYIQHAPSGDRLKPYIDLFVSVLTIEDSWQQQRIHLAMQGISDERLGIFDIIINSRGRHQKRSYLCMKFLVSFIPSYRVALELFQDNHVWKQKWTEAVNWLGDELDRNTYPTGSGYGYTNWSPPAQSNETSAGSLLERSNSARVVYAKALELVDEGEYDDIEEIDELNAQNERNKRYHAAPNRYFPESDDNLAASESTRHENSDEENRGSRRNLGN</sequence>
<dbReference type="InterPro" id="IPR038765">
    <property type="entry name" value="Papain-like_cys_pep_sf"/>
</dbReference>
<dbReference type="Pfam" id="PF25010">
    <property type="entry name" value="ARM_UBP24_USP9X-Y"/>
    <property type="match status" value="1"/>
</dbReference>
<evidence type="ECO:0000313" key="12">
    <source>
        <dbReference type="Proteomes" id="UP000009022"/>
    </source>
</evidence>
<evidence type="ECO:0000256" key="3">
    <source>
        <dbReference type="ARBA" id="ARBA00012759"/>
    </source>
</evidence>
<dbReference type="PANTHER" id="PTHR24006:SF925">
    <property type="entry name" value="UBIQUITINYL HYDROLASE 1"/>
    <property type="match status" value="1"/>
</dbReference>
<name>B3S5E7_TRIAD</name>
<comment type="catalytic activity">
    <reaction evidence="1">
        <text>Thiol-dependent hydrolysis of ester, thioester, amide, peptide and isopeptide bonds formed by the C-terminal Gly of ubiquitin (a 76-residue protein attached to proteins as an intracellular targeting signal).</text>
        <dbReference type="EC" id="3.4.19.12"/>
    </reaction>
</comment>
<evidence type="ECO:0000256" key="4">
    <source>
        <dbReference type="ARBA" id="ARBA00022553"/>
    </source>
</evidence>
<dbReference type="OrthoDB" id="289038at2759"/>
<dbReference type="PhylomeDB" id="B3S5E7"/>
<dbReference type="PROSITE" id="PS00973">
    <property type="entry name" value="USP_2"/>
    <property type="match status" value="1"/>
</dbReference>
<dbReference type="FunCoup" id="B3S5E7">
    <property type="interactions" value="2268"/>
</dbReference>
<dbReference type="GO" id="GO:0005634">
    <property type="term" value="C:nucleus"/>
    <property type="evidence" value="ECO:0000318"/>
    <property type="project" value="GO_Central"/>
</dbReference>
<dbReference type="InterPro" id="IPR021905">
    <property type="entry name" value="DUF3517"/>
</dbReference>
<evidence type="ECO:0000256" key="5">
    <source>
        <dbReference type="ARBA" id="ARBA00022670"/>
    </source>
</evidence>
<dbReference type="GeneID" id="6756873"/>
<dbReference type="GO" id="GO:0016477">
    <property type="term" value="P:cell migration"/>
    <property type="evidence" value="ECO:0000318"/>
    <property type="project" value="GO_Central"/>
</dbReference>
<dbReference type="InterPro" id="IPR018200">
    <property type="entry name" value="USP_CS"/>
</dbReference>
<protein>
    <recommendedName>
        <fullName evidence="3">ubiquitinyl hydrolase 1</fullName>
        <ecNumber evidence="3">3.4.19.12</ecNumber>
    </recommendedName>
</protein>
<evidence type="ECO:0000313" key="11">
    <source>
        <dbReference type="EMBL" id="EDV22025.1"/>
    </source>
</evidence>
<dbReference type="eggNOG" id="KOG1866">
    <property type="taxonomic scope" value="Eukaryota"/>
</dbReference>
<dbReference type="EMBL" id="DS985251">
    <property type="protein sequence ID" value="EDV22025.1"/>
    <property type="molecule type" value="Genomic_DNA"/>
</dbReference>
<dbReference type="STRING" id="10228.B3S5E7"/>
<dbReference type="PANTHER" id="PTHR24006">
    <property type="entry name" value="UBIQUITIN CARBOXYL-TERMINAL HYDROLASE"/>
    <property type="match status" value="1"/>
</dbReference>
<dbReference type="RefSeq" id="XP_002115662.1">
    <property type="nucleotide sequence ID" value="XM_002115626.1"/>
</dbReference>
<dbReference type="EC" id="3.4.19.12" evidence="3"/>
<dbReference type="CDD" id="cd02659">
    <property type="entry name" value="peptidase_C19C"/>
    <property type="match status" value="1"/>
</dbReference>
<dbReference type="SUPFAM" id="SSF54001">
    <property type="entry name" value="Cysteine proteinases"/>
    <property type="match status" value="1"/>
</dbReference>
<dbReference type="Pfam" id="PF22900">
    <property type="entry name" value="UCH_UBL1"/>
    <property type="match status" value="1"/>
</dbReference>
<evidence type="ECO:0000256" key="7">
    <source>
        <dbReference type="ARBA" id="ARBA00022801"/>
    </source>
</evidence>
<dbReference type="InterPro" id="IPR016024">
    <property type="entry name" value="ARM-type_fold"/>
</dbReference>
<dbReference type="SUPFAM" id="SSF48371">
    <property type="entry name" value="ARM repeat"/>
    <property type="match status" value="1"/>
</dbReference>
<evidence type="ECO:0000256" key="2">
    <source>
        <dbReference type="ARBA" id="ARBA00009085"/>
    </source>
</evidence>
<dbReference type="GO" id="GO:0031647">
    <property type="term" value="P:regulation of protein stability"/>
    <property type="evidence" value="ECO:0000318"/>
    <property type="project" value="GO_Central"/>
</dbReference>